<dbReference type="RefSeq" id="WP_068573727.1">
    <property type="nucleotide sequence ID" value="NZ_LSRF01000058.1"/>
</dbReference>
<feature type="region of interest" description="Disordered" evidence="2">
    <location>
        <begin position="56"/>
        <end position="139"/>
    </location>
</feature>
<comment type="caution">
    <text evidence="3">The sequence shown here is derived from an EMBL/GenBank/DDBJ whole genome shotgun (WGS) entry which is preliminary data.</text>
</comment>
<keyword evidence="1" id="KW-0175">Coiled coil</keyword>
<evidence type="ECO:0000313" key="3">
    <source>
        <dbReference type="EMBL" id="KXP03190.1"/>
    </source>
</evidence>
<protein>
    <recommendedName>
        <fullName evidence="5">Translation initiation factor</fullName>
    </recommendedName>
</protein>
<proteinExistence type="predicted"/>
<organism evidence="3 4">
    <name type="scientific">Tsukamurella pseudospumae</name>
    <dbReference type="NCBI Taxonomy" id="239498"/>
    <lineage>
        <taxon>Bacteria</taxon>
        <taxon>Bacillati</taxon>
        <taxon>Actinomycetota</taxon>
        <taxon>Actinomycetes</taxon>
        <taxon>Mycobacteriales</taxon>
        <taxon>Tsukamurellaceae</taxon>
        <taxon>Tsukamurella</taxon>
    </lineage>
</organism>
<reference evidence="4" key="1">
    <citation type="submission" date="2016-02" db="EMBL/GenBank/DDBJ databases">
        <authorList>
            <person name="Wen L."/>
            <person name="He K."/>
            <person name="Yang H."/>
        </authorList>
    </citation>
    <scope>NUCLEOTIDE SEQUENCE [LARGE SCALE GENOMIC DNA]</scope>
    <source>
        <strain evidence="4">JCM 15929</strain>
    </source>
</reference>
<evidence type="ECO:0000313" key="4">
    <source>
        <dbReference type="Proteomes" id="UP000070258"/>
    </source>
</evidence>
<dbReference type="STRING" id="239498.AXK60_15135"/>
<dbReference type="AlphaFoldDB" id="A0A137ZYC1"/>
<dbReference type="OrthoDB" id="4373871at2"/>
<accession>A0A137ZYC1</accession>
<dbReference type="Proteomes" id="UP000070258">
    <property type="component" value="Unassembled WGS sequence"/>
</dbReference>
<dbReference type="EMBL" id="LSRF01000058">
    <property type="protein sequence ID" value="KXP03190.1"/>
    <property type="molecule type" value="Genomic_DNA"/>
</dbReference>
<evidence type="ECO:0008006" key="5">
    <source>
        <dbReference type="Google" id="ProtNLM"/>
    </source>
</evidence>
<name>A0A137ZYC1_9ACTN</name>
<evidence type="ECO:0000256" key="2">
    <source>
        <dbReference type="SAM" id="MobiDB-lite"/>
    </source>
</evidence>
<sequence length="233" mass="23440">MAEQTLTDDDLTRYAAALAEGRKPLVYLVEAVPSLGLAAGASARIVEVDGATVTVKPTGVDDQLPYEARELRSTKQPKPVKRAPKKAAAPAPVSPAPAGPAPSGTAAGGAPSGKRPGTPAPKAERPGTPAPKAARSVTITLHVGADNSASLKVTRNAQKPAGASEIALPAVHKALAGLGDKEARAAVDEVLSAARDAAADKVAALQAELAAAKKSLATLDRAKRGNTTPGRAR</sequence>
<gene>
    <name evidence="3" type="ORF">AXK60_15135</name>
</gene>
<evidence type="ECO:0000256" key="1">
    <source>
        <dbReference type="SAM" id="Coils"/>
    </source>
</evidence>
<feature type="coiled-coil region" evidence="1">
    <location>
        <begin position="195"/>
        <end position="222"/>
    </location>
</feature>